<evidence type="ECO:0000259" key="2">
    <source>
        <dbReference type="Pfam" id="PF02517"/>
    </source>
</evidence>
<dbReference type="EMBL" id="JAAVJF010000005">
    <property type="protein sequence ID" value="NYR16382.1"/>
    <property type="molecule type" value="Genomic_DNA"/>
</dbReference>
<reference evidence="3 4" key="1">
    <citation type="journal article" date="2020" name="Nat. Commun.">
        <title>The structures of two archaeal type IV pili illuminate evolutionary relationships.</title>
        <authorList>
            <person name="Wang F."/>
            <person name="Baquero D.P."/>
            <person name="Su Z."/>
            <person name="Beltran L.C."/>
            <person name="Prangishvili D."/>
            <person name="Krupovic M."/>
            <person name="Egelman E.H."/>
        </authorList>
    </citation>
    <scope>NUCLEOTIDE SEQUENCE [LARGE SCALE GENOMIC DNA]</scope>
    <source>
        <strain evidence="3 4">2GA</strain>
    </source>
</reference>
<comment type="caution">
    <text evidence="3">The sequence shown here is derived from an EMBL/GenBank/DDBJ whole genome shotgun (WGS) entry which is preliminary data.</text>
</comment>
<evidence type="ECO:0000313" key="3">
    <source>
        <dbReference type="EMBL" id="NYR16382.1"/>
    </source>
</evidence>
<feature type="transmembrane region" description="Helical" evidence="1">
    <location>
        <begin position="211"/>
        <end position="229"/>
    </location>
</feature>
<dbReference type="RefSeq" id="WP_011901153.1">
    <property type="nucleotide sequence ID" value="NZ_JAAVJF010000005.1"/>
</dbReference>
<evidence type="ECO:0000256" key="1">
    <source>
        <dbReference type="SAM" id="Phobius"/>
    </source>
</evidence>
<dbReference type="GO" id="GO:0006508">
    <property type="term" value="P:proteolysis"/>
    <property type="evidence" value="ECO:0007669"/>
    <property type="project" value="UniProtKB-KW"/>
</dbReference>
<sequence>MWRFFAVAFGIPWLLMPVMYHTGYAQWALLVMFAPAMGALVAGFRERPELQLSAFKPFFYPLLWVGAALAVAPLLGVRPAFGESLRLVLARSLNVLPDELPEEVVELVEVQNLLMPLAVPMALLVNTFVAFGEEYGWRSYLTPALARRLGWAKASVAVGVLWGVWHAPVLLLGHNYFYKFWPPSVLLMAAFCAAASPFFTYVYLRHGVWGAAALHGGVNAFAGLYYLLYPPEPVWLSNPAGLAGTLAWLPLSLYAYSKLRRAAKESSASADVSTPGT</sequence>
<dbReference type="InterPro" id="IPR042150">
    <property type="entry name" value="MmRce1-like"/>
</dbReference>
<dbReference type="GO" id="GO:0008237">
    <property type="term" value="F:metallopeptidase activity"/>
    <property type="evidence" value="ECO:0007669"/>
    <property type="project" value="UniProtKB-KW"/>
</dbReference>
<feature type="transmembrane region" description="Helical" evidence="1">
    <location>
        <begin position="57"/>
        <end position="77"/>
    </location>
</feature>
<keyword evidence="1" id="KW-0472">Membrane</keyword>
<keyword evidence="3" id="KW-0482">Metalloprotease</keyword>
<dbReference type="OMA" id="WGIWHAP"/>
<name>A0A7L4PCA9_9CREN</name>
<keyword evidence="4" id="KW-1185">Reference proteome</keyword>
<gene>
    <name evidence="3" type="ORF">HC235_10665</name>
</gene>
<feature type="transmembrane region" description="Helical" evidence="1">
    <location>
        <begin position="113"/>
        <end position="131"/>
    </location>
</feature>
<keyword evidence="3" id="KW-0645">Protease</keyword>
<feature type="domain" description="CAAX prenyl protease 2/Lysostaphin resistance protein A-like" evidence="2">
    <location>
        <begin position="118"/>
        <end position="221"/>
    </location>
</feature>
<keyword evidence="3" id="KW-0378">Hydrolase</keyword>
<organism evidence="3 4">
    <name type="scientific">Pyrobaculum arsenaticum</name>
    <dbReference type="NCBI Taxonomy" id="121277"/>
    <lineage>
        <taxon>Archaea</taxon>
        <taxon>Thermoproteota</taxon>
        <taxon>Thermoprotei</taxon>
        <taxon>Thermoproteales</taxon>
        <taxon>Thermoproteaceae</taxon>
        <taxon>Pyrobaculum</taxon>
    </lineage>
</organism>
<feature type="transmembrane region" description="Helical" evidence="1">
    <location>
        <begin position="27"/>
        <end position="45"/>
    </location>
</feature>
<dbReference type="Pfam" id="PF02517">
    <property type="entry name" value="Rce1-like"/>
    <property type="match status" value="1"/>
</dbReference>
<feature type="transmembrane region" description="Helical" evidence="1">
    <location>
        <begin position="185"/>
        <end position="204"/>
    </location>
</feature>
<dbReference type="AlphaFoldDB" id="A0A7L4PCA9"/>
<dbReference type="PANTHER" id="PTHR35797:SF1">
    <property type="entry name" value="PROTEASE"/>
    <property type="match status" value="1"/>
</dbReference>
<dbReference type="GeneID" id="5054367"/>
<proteinExistence type="predicted"/>
<keyword evidence="1" id="KW-0812">Transmembrane</keyword>
<protein>
    <submittedName>
        <fullName evidence="3">CPBP family intramembrane metalloprotease</fullName>
    </submittedName>
</protein>
<dbReference type="PANTHER" id="PTHR35797">
    <property type="entry name" value="PROTEASE-RELATED"/>
    <property type="match status" value="1"/>
</dbReference>
<dbReference type="GO" id="GO:0004175">
    <property type="term" value="F:endopeptidase activity"/>
    <property type="evidence" value="ECO:0007669"/>
    <property type="project" value="UniProtKB-ARBA"/>
</dbReference>
<keyword evidence="1" id="KW-1133">Transmembrane helix</keyword>
<dbReference type="InterPro" id="IPR003675">
    <property type="entry name" value="Rce1/LyrA-like_dom"/>
</dbReference>
<feature type="transmembrane region" description="Helical" evidence="1">
    <location>
        <begin position="151"/>
        <end position="173"/>
    </location>
</feature>
<dbReference type="Proteomes" id="UP000554766">
    <property type="component" value="Unassembled WGS sequence"/>
</dbReference>
<accession>A0A7L4PCA9</accession>
<feature type="transmembrane region" description="Helical" evidence="1">
    <location>
        <begin position="235"/>
        <end position="256"/>
    </location>
</feature>
<dbReference type="GO" id="GO:0080120">
    <property type="term" value="P:CAAX-box protein maturation"/>
    <property type="evidence" value="ECO:0007669"/>
    <property type="project" value="UniProtKB-ARBA"/>
</dbReference>
<evidence type="ECO:0000313" key="4">
    <source>
        <dbReference type="Proteomes" id="UP000554766"/>
    </source>
</evidence>